<evidence type="ECO:0000256" key="2">
    <source>
        <dbReference type="SAM" id="Phobius"/>
    </source>
</evidence>
<keyword evidence="2" id="KW-0472">Membrane</keyword>
<feature type="compositionally biased region" description="Basic and acidic residues" evidence="1">
    <location>
        <begin position="664"/>
        <end position="673"/>
    </location>
</feature>
<evidence type="ECO:0000313" key="4">
    <source>
        <dbReference type="Proteomes" id="UP000002729"/>
    </source>
</evidence>
<keyword evidence="4" id="KW-1185">Reference proteome</keyword>
<accession>F0Y464</accession>
<keyword evidence="2" id="KW-1133">Transmembrane helix</keyword>
<name>F0Y464_AURAN</name>
<organism evidence="4">
    <name type="scientific">Aureococcus anophagefferens</name>
    <name type="common">Harmful bloom alga</name>
    <dbReference type="NCBI Taxonomy" id="44056"/>
    <lineage>
        <taxon>Eukaryota</taxon>
        <taxon>Sar</taxon>
        <taxon>Stramenopiles</taxon>
        <taxon>Ochrophyta</taxon>
        <taxon>Pelagophyceae</taxon>
        <taxon>Pelagomonadales</taxon>
        <taxon>Pelagomonadaceae</taxon>
        <taxon>Aureococcus</taxon>
    </lineage>
</organism>
<feature type="compositionally biased region" description="Pro residues" evidence="1">
    <location>
        <begin position="952"/>
        <end position="966"/>
    </location>
</feature>
<sequence length="1182" mass="126313">MACFAGPHCPTPAPTTPAPSIAPVFLNNQCLVDTEECFMSCDGAYRSCDVLEQKCECDEDHPCFCGDGNCHAASSCPSFTLPTFAPAVASRNCQADARTCSLLSGCDGEHSTCDYLAGVCVGEDGFDCYCGDGDYYDLSACPYDTPWPTPVPETCAEAPGETCMLYCGSATEEDHYSCEDSRCVCDAGYPCFCGEDFGCFAETCGRTSPPTSSVDYSAHSSETAVTMGHTNVGGMILAAIGCLSLCCCCGTCSQMCFRTVRKSMTKKKQKKAHLGFWLSFNLATLLCVTCAAMYPSEPEVWFGASEIWLEDVSVWDAQMTVAGYLDVTLIDHNFLWSVYFSDGLEFSVETVDGYELGIVVVDPFKIDPGDEKKIRVEVIAKHESSWDGASSLWDLGMSCFDDAGEIDIVVRGNIHADIGFYSYDNIGDLDNMVVPVGCFSDDDGDDDFYIVYEPEDTLLGNMNGGEVVALFGALAYVLLLVVYCYVKRVVMVARGADDEPELGGADGFAGGRGSTFGAESPMAKARARGAQDYNVGEDAGFDARGSVVGGSNPMGANRARDSESYNVSKAAGYGKSESTVAGANPMAGVKMRAEAQLQGGAGVSGAAGYGERDSSFAGNNPMAGYEMSEARGFQRSDSALEGVNPMSATHSKQKHAFKMSQSKDYPRKSRGGGDDDDFGGFDDMPCFEREPGGTPSKMSVHLEKLMGPVTRSAEELERLRRLEFEIPPRYADGRPNRLLRCGPDSWHWMRRGSDDETFRYVRVSSGWHRPDDPRAQLDAETRKHALCDFARFEGERFVGGICHALETFRSVRDRLSLPPSSDYRLSETDACYLLRACAVTAHDCCARTATKVVADIGGELFTIVELARPTIADALFETVRAARRLAARLELPLDDILLGAIVGADRVESPGRAPAAERPSASSLASAAPAPAAAAPSAASAAPLSDRARPPSAVPPPDPSAPPSPAPLFRLDGDGTVHSGEDDDLGRLRPTTPQLAQRPPPSAGLSVSPFLALRVDPAVHERCAAAVENLLYCLLTLDDVLQLGPPETPAEAIENTERLSLGRDYQRAMAAQRADAQATARPHTPVLSTNLRETAALFDADAREAYVNKVETDWWLEARDEQSTASGMNSTLPDESSVVSKETLRDLVQAATGDVVEAVAAAPAPAEDAAPGAAAGGLIPMQ</sequence>
<evidence type="ECO:0000256" key="1">
    <source>
        <dbReference type="SAM" id="MobiDB-lite"/>
    </source>
</evidence>
<dbReference type="AlphaFoldDB" id="F0Y464"/>
<reference evidence="3 4" key="1">
    <citation type="journal article" date="2011" name="Proc. Natl. Acad. Sci. U.S.A.">
        <title>Niche of harmful alga Aureococcus anophagefferens revealed through ecogenomics.</title>
        <authorList>
            <person name="Gobler C.J."/>
            <person name="Berry D.L."/>
            <person name="Dyhrman S.T."/>
            <person name="Wilhelm S.W."/>
            <person name="Salamov A."/>
            <person name="Lobanov A.V."/>
            <person name="Zhang Y."/>
            <person name="Collier J.L."/>
            <person name="Wurch L.L."/>
            <person name="Kustka A.B."/>
            <person name="Dill B.D."/>
            <person name="Shah M."/>
            <person name="VerBerkmoes N.C."/>
            <person name="Kuo A."/>
            <person name="Terry A."/>
            <person name="Pangilinan J."/>
            <person name="Lindquist E.A."/>
            <person name="Lucas S."/>
            <person name="Paulsen I.T."/>
            <person name="Hattenrath-Lehmann T.K."/>
            <person name="Talmage S.C."/>
            <person name="Walker E.A."/>
            <person name="Koch F."/>
            <person name="Burson A.M."/>
            <person name="Marcoval M.A."/>
            <person name="Tang Y.Z."/>
            <person name="Lecleir G.R."/>
            <person name="Coyne K.J."/>
            <person name="Berg G.M."/>
            <person name="Bertrand E.M."/>
            <person name="Saito M.A."/>
            <person name="Gladyshev V.N."/>
            <person name="Grigoriev I.V."/>
        </authorList>
    </citation>
    <scope>NUCLEOTIDE SEQUENCE [LARGE SCALE GENOMIC DNA]</scope>
    <source>
        <strain evidence="4">CCMP 1984</strain>
    </source>
</reference>
<dbReference type="EMBL" id="GL833124">
    <property type="protein sequence ID" value="EGB10447.1"/>
    <property type="molecule type" value="Genomic_DNA"/>
</dbReference>
<feature type="region of interest" description="Disordered" evidence="1">
    <location>
        <begin position="1163"/>
        <end position="1182"/>
    </location>
</feature>
<proteinExistence type="predicted"/>
<evidence type="ECO:0000313" key="3">
    <source>
        <dbReference type="EMBL" id="EGB10447.1"/>
    </source>
</evidence>
<keyword evidence="2" id="KW-0812">Transmembrane</keyword>
<feature type="region of interest" description="Disordered" evidence="1">
    <location>
        <begin position="643"/>
        <end position="697"/>
    </location>
</feature>
<feature type="region of interest" description="Disordered" evidence="1">
    <location>
        <begin position="910"/>
        <end position="929"/>
    </location>
</feature>
<gene>
    <name evidence="3" type="ORF">AURANDRAFT_62605</name>
</gene>
<dbReference type="Proteomes" id="UP000002729">
    <property type="component" value="Unassembled WGS sequence"/>
</dbReference>
<feature type="transmembrane region" description="Helical" evidence="2">
    <location>
        <begin position="274"/>
        <end position="294"/>
    </location>
</feature>
<dbReference type="GeneID" id="20223971"/>
<feature type="compositionally biased region" description="Low complexity" evidence="1">
    <location>
        <begin position="936"/>
        <end position="945"/>
    </location>
</feature>
<feature type="transmembrane region" description="Helical" evidence="2">
    <location>
        <begin position="232"/>
        <end position="253"/>
    </location>
</feature>
<feature type="region of interest" description="Disordered" evidence="1">
    <location>
        <begin position="544"/>
        <end position="563"/>
    </location>
</feature>
<dbReference type="KEGG" id="aaf:AURANDRAFT_62605"/>
<dbReference type="InParanoid" id="F0Y464"/>
<feature type="region of interest" description="Disordered" evidence="1">
    <location>
        <begin position="936"/>
        <end position="1004"/>
    </location>
</feature>
<protein>
    <submittedName>
        <fullName evidence="3">Uncharacterized protein</fullName>
    </submittedName>
</protein>
<dbReference type="RefSeq" id="XP_009035244.1">
    <property type="nucleotide sequence ID" value="XM_009036996.1"/>
</dbReference>